<accession>A0A2A3JWB0</accession>
<dbReference type="Gene3D" id="2.40.10.220">
    <property type="entry name" value="predicted glycosyltransferase like domains"/>
    <property type="match status" value="1"/>
</dbReference>
<evidence type="ECO:0000313" key="1">
    <source>
        <dbReference type="EMBL" id="PBD19432.1"/>
    </source>
</evidence>
<protein>
    <submittedName>
        <fullName evidence="1">Uncharacterized protein</fullName>
    </submittedName>
</protein>
<proteinExistence type="predicted"/>
<dbReference type="EMBL" id="NTHN01000136">
    <property type="protein sequence ID" value="PBD19432.1"/>
    <property type="molecule type" value="Genomic_DNA"/>
</dbReference>
<name>A0A2A3JWB0_9RHOB</name>
<gene>
    <name evidence="1" type="ORF">CLG85_09415</name>
</gene>
<comment type="caution">
    <text evidence="1">The sequence shown here is derived from an EMBL/GenBank/DDBJ whole genome shotgun (WGS) entry which is preliminary data.</text>
</comment>
<organism evidence="1">
    <name type="scientific">Alloyangia mangrovi</name>
    <dbReference type="NCBI Taxonomy" id="1779329"/>
    <lineage>
        <taxon>Bacteria</taxon>
        <taxon>Pseudomonadati</taxon>
        <taxon>Pseudomonadota</taxon>
        <taxon>Alphaproteobacteria</taxon>
        <taxon>Rhodobacterales</taxon>
        <taxon>Roseobacteraceae</taxon>
        <taxon>Alloyangia</taxon>
    </lineage>
</organism>
<reference evidence="1" key="1">
    <citation type="submission" date="2017-09" db="EMBL/GenBank/DDBJ databases">
        <title>Yangia sp. SAOS 153D whole genome sequencing.</title>
        <authorList>
            <person name="Verma A."/>
            <person name="Krishnamurthi S."/>
        </authorList>
    </citation>
    <scope>NUCLEOTIDE SEQUENCE [LARGE SCALE GENOMIC DNA]</scope>
    <source>
        <strain evidence="1">SAOS 153D</strain>
    </source>
</reference>
<dbReference type="AlphaFoldDB" id="A0A2A3JWB0"/>
<sequence length="183" mass="19915">MAITPRRVSLHLGNDTRSRYGRVFREGASTGLQVELAPILPRNPELEAPLPLKVRTVRSDVDGTLIELDVAPAQMIAASRLTAHLVYGDSLRWHFFRKVYPQGSTLIAGLAYVAGKSLVSVPKSAIGFVTEPARRRREATEEAMHSEPAFVAPVLDRPDPRPARAPLEAAAAVGAADYLVIEE</sequence>